<keyword evidence="2" id="KW-1185">Reference proteome</keyword>
<sequence length="104" mass="11729">MSCFLFETLIFTDLESVATACLNRSPPAYFHALMDLFSLGQSSNASRIWNQSTPSSPFKRSCSSNFPFIHDFMKNFENHLIPLHHSLHGCHSSYGRLESRGDTG</sequence>
<comment type="caution">
    <text evidence="1">The sequence shown here is derived from an EMBL/GenBank/DDBJ whole genome shotgun (WGS) entry which is preliminary data.</text>
</comment>
<dbReference type="EMBL" id="CM042023">
    <property type="protein sequence ID" value="KAI3813564.1"/>
    <property type="molecule type" value="Genomic_DNA"/>
</dbReference>
<evidence type="ECO:0000313" key="1">
    <source>
        <dbReference type="EMBL" id="KAI3813564.1"/>
    </source>
</evidence>
<evidence type="ECO:0000313" key="2">
    <source>
        <dbReference type="Proteomes" id="UP001056120"/>
    </source>
</evidence>
<name>A0ACB9IZ69_9ASTR</name>
<proteinExistence type="predicted"/>
<protein>
    <submittedName>
        <fullName evidence="1">Uncharacterized protein</fullName>
    </submittedName>
</protein>
<reference evidence="2" key="1">
    <citation type="journal article" date="2022" name="Mol. Ecol. Resour.">
        <title>The genomes of chicory, endive, great burdock and yacon provide insights into Asteraceae palaeo-polyploidization history and plant inulin production.</title>
        <authorList>
            <person name="Fan W."/>
            <person name="Wang S."/>
            <person name="Wang H."/>
            <person name="Wang A."/>
            <person name="Jiang F."/>
            <person name="Liu H."/>
            <person name="Zhao H."/>
            <person name="Xu D."/>
            <person name="Zhang Y."/>
        </authorList>
    </citation>
    <scope>NUCLEOTIDE SEQUENCE [LARGE SCALE GENOMIC DNA]</scope>
    <source>
        <strain evidence="2">cv. Yunnan</strain>
    </source>
</reference>
<gene>
    <name evidence="1" type="ORF">L1987_18290</name>
</gene>
<reference evidence="1 2" key="2">
    <citation type="journal article" date="2022" name="Mol. Ecol. Resour.">
        <title>The genomes of chicory, endive, great burdock and yacon provide insights into Asteraceae paleo-polyploidization history and plant inulin production.</title>
        <authorList>
            <person name="Fan W."/>
            <person name="Wang S."/>
            <person name="Wang H."/>
            <person name="Wang A."/>
            <person name="Jiang F."/>
            <person name="Liu H."/>
            <person name="Zhao H."/>
            <person name="Xu D."/>
            <person name="Zhang Y."/>
        </authorList>
    </citation>
    <scope>NUCLEOTIDE SEQUENCE [LARGE SCALE GENOMIC DNA]</scope>
    <source>
        <strain evidence="2">cv. Yunnan</strain>
        <tissue evidence="1">Leaves</tissue>
    </source>
</reference>
<dbReference type="Proteomes" id="UP001056120">
    <property type="component" value="Linkage Group LG06"/>
</dbReference>
<accession>A0ACB9IZ69</accession>
<organism evidence="1 2">
    <name type="scientific">Smallanthus sonchifolius</name>
    <dbReference type="NCBI Taxonomy" id="185202"/>
    <lineage>
        <taxon>Eukaryota</taxon>
        <taxon>Viridiplantae</taxon>
        <taxon>Streptophyta</taxon>
        <taxon>Embryophyta</taxon>
        <taxon>Tracheophyta</taxon>
        <taxon>Spermatophyta</taxon>
        <taxon>Magnoliopsida</taxon>
        <taxon>eudicotyledons</taxon>
        <taxon>Gunneridae</taxon>
        <taxon>Pentapetalae</taxon>
        <taxon>asterids</taxon>
        <taxon>campanulids</taxon>
        <taxon>Asterales</taxon>
        <taxon>Asteraceae</taxon>
        <taxon>Asteroideae</taxon>
        <taxon>Heliantheae alliance</taxon>
        <taxon>Millerieae</taxon>
        <taxon>Smallanthus</taxon>
    </lineage>
</organism>